<dbReference type="GO" id="GO:0030681">
    <property type="term" value="C:multimeric ribonuclease P complex"/>
    <property type="evidence" value="ECO:0007669"/>
    <property type="project" value="TreeGrafter"/>
</dbReference>
<dbReference type="GO" id="GO:0000172">
    <property type="term" value="C:ribonuclease MRP complex"/>
    <property type="evidence" value="ECO:0007669"/>
    <property type="project" value="TreeGrafter"/>
</dbReference>
<dbReference type="AlphaFoldDB" id="A0A058Z8V7"/>
<dbReference type="RefSeq" id="XP_009495260.1">
    <property type="nucleotide sequence ID" value="XM_009496985.1"/>
</dbReference>
<reference evidence="6" key="1">
    <citation type="submission" date="2013-04" db="EMBL/GenBank/DDBJ databases">
        <title>The Genome Sequence of Fonticula alba ATCC 38817.</title>
        <authorList>
            <consortium name="The Broad Institute Genomics Platform"/>
            <person name="Russ C."/>
            <person name="Cuomo C."/>
            <person name="Burger G."/>
            <person name="Gray M.W."/>
            <person name="Holland P.W.H."/>
            <person name="King N."/>
            <person name="Lang F.B.F."/>
            <person name="Roger A.J."/>
            <person name="Ruiz-Trillo I."/>
            <person name="Brown M."/>
            <person name="Walker B."/>
            <person name="Young S."/>
            <person name="Zeng Q."/>
            <person name="Gargeya S."/>
            <person name="Fitzgerald M."/>
            <person name="Haas B."/>
            <person name="Abouelleil A."/>
            <person name="Allen A.W."/>
            <person name="Alvarado L."/>
            <person name="Arachchi H.M."/>
            <person name="Berlin A.M."/>
            <person name="Chapman S.B."/>
            <person name="Gainer-Dewar J."/>
            <person name="Goldberg J."/>
            <person name="Griggs A."/>
            <person name="Gujja S."/>
            <person name="Hansen M."/>
            <person name="Howarth C."/>
            <person name="Imamovic A."/>
            <person name="Ireland A."/>
            <person name="Larimer J."/>
            <person name="McCowan C."/>
            <person name="Murphy C."/>
            <person name="Pearson M."/>
            <person name="Poon T.W."/>
            <person name="Priest M."/>
            <person name="Roberts A."/>
            <person name="Saif S."/>
            <person name="Shea T."/>
            <person name="Sisk P."/>
            <person name="Sykes S."/>
            <person name="Wortman J."/>
            <person name="Nusbaum C."/>
            <person name="Birren B."/>
        </authorList>
    </citation>
    <scope>NUCLEOTIDE SEQUENCE [LARGE SCALE GENOMIC DNA]</scope>
    <source>
        <strain evidence="6">ATCC 38817</strain>
    </source>
</reference>
<dbReference type="EMBL" id="KB932204">
    <property type="protein sequence ID" value="KCV70744.1"/>
    <property type="molecule type" value="Genomic_DNA"/>
</dbReference>
<dbReference type="Proteomes" id="UP000030693">
    <property type="component" value="Unassembled WGS sequence"/>
</dbReference>
<evidence type="ECO:0000256" key="4">
    <source>
        <dbReference type="ARBA" id="ARBA00023242"/>
    </source>
</evidence>
<dbReference type="OrthoDB" id="24745at2759"/>
<dbReference type="GO" id="GO:0005730">
    <property type="term" value="C:nucleolus"/>
    <property type="evidence" value="ECO:0007669"/>
    <property type="project" value="TreeGrafter"/>
</dbReference>
<evidence type="ECO:0000313" key="7">
    <source>
        <dbReference type="Proteomes" id="UP000030693"/>
    </source>
</evidence>
<dbReference type="InterPro" id="IPR038085">
    <property type="entry name" value="Rnp2-like_sf"/>
</dbReference>
<comment type="similarity">
    <text evidence="2 5">Belongs to the eukaryotic/archaeal RNase P protein component 2 family.</text>
</comment>
<sequence length="170" mass="18045">MVRVKHRHLLIRFYPEPSDTAVAPFSAVLPHHVAAYVRDAVAGLFGDPGQSAITAGAKSMPVSTLPAGVPAGGKGPSLLYWNPGTGRAIVRVAREAAAPVRAAITLAAPMHITSSNGSKVFCTPRVVHIGGTLKSLLQAGREHLHLRRTLKSLLQAGREHLHLEQLAIIE</sequence>
<keyword evidence="7" id="KW-1185">Reference proteome</keyword>
<dbReference type="PIRSF" id="PIRSF023803">
    <property type="entry name" value="Ribonuclease_P_prd"/>
    <property type="match status" value="1"/>
</dbReference>
<comment type="function">
    <text evidence="5">Component of ribonuclease P, a protein complex that generates mature tRNA molecules by cleaving their 5'-ends.</text>
</comment>
<dbReference type="PANTHER" id="PTHR15441">
    <property type="entry name" value="RIBONUCLEASE P PROTEIN SUBUNIT P14"/>
    <property type="match status" value="1"/>
</dbReference>
<evidence type="ECO:0000256" key="2">
    <source>
        <dbReference type="ARBA" id="ARBA00010800"/>
    </source>
</evidence>
<dbReference type="SUPFAM" id="SSF160350">
    <property type="entry name" value="Rnp2-like"/>
    <property type="match status" value="1"/>
</dbReference>
<proteinExistence type="inferred from homology"/>
<dbReference type="InterPro" id="IPR016819">
    <property type="entry name" value="RNase_P/MRP_POP5"/>
</dbReference>
<dbReference type="PANTHER" id="PTHR15441:SF2">
    <property type="entry name" value="RIBONUCLEASE P_MRP PROTEIN SUBUNIT POP5"/>
    <property type="match status" value="1"/>
</dbReference>
<evidence type="ECO:0000256" key="5">
    <source>
        <dbReference type="PIRNR" id="PIRNR023803"/>
    </source>
</evidence>
<dbReference type="InterPro" id="IPR002759">
    <property type="entry name" value="Pop5/Rpp14/Rnp2-like"/>
</dbReference>
<name>A0A058Z8V7_FONAL</name>
<organism evidence="6">
    <name type="scientific">Fonticula alba</name>
    <name type="common">Slime mold</name>
    <dbReference type="NCBI Taxonomy" id="691883"/>
    <lineage>
        <taxon>Eukaryota</taxon>
        <taxon>Rotosphaerida</taxon>
        <taxon>Fonticulaceae</taxon>
        <taxon>Fonticula</taxon>
    </lineage>
</organism>
<gene>
    <name evidence="6" type="ORF">H696_03095</name>
</gene>
<protein>
    <recommendedName>
        <fullName evidence="5">Ribonuclease P/MRP protein subunit POP5</fullName>
    </recommendedName>
</protein>
<dbReference type="GO" id="GO:0033204">
    <property type="term" value="F:ribonuclease P RNA binding"/>
    <property type="evidence" value="ECO:0007669"/>
    <property type="project" value="InterPro"/>
</dbReference>
<evidence type="ECO:0000256" key="3">
    <source>
        <dbReference type="ARBA" id="ARBA00022694"/>
    </source>
</evidence>
<evidence type="ECO:0000256" key="1">
    <source>
        <dbReference type="ARBA" id="ARBA00004123"/>
    </source>
</evidence>
<keyword evidence="3 5" id="KW-0819">tRNA processing</keyword>
<accession>A0A058Z8V7</accession>
<dbReference type="GeneID" id="20527820"/>
<comment type="subcellular location">
    <subcellularLocation>
        <location evidence="1">Nucleus</location>
    </subcellularLocation>
</comment>
<keyword evidence="4" id="KW-0539">Nucleus</keyword>
<dbReference type="GO" id="GO:0001682">
    <property type="term" value="P:tRNA 5'-leader removal"/>
    <property type="evidence" value="ECO:0007669"/>
    <property type="project" value="InterPro"/>
</dbReference>
<dbReference type="Gene3D" id="3.30.70.3250">
    <property type="entry name" value="Ribonuclease P, Pop5 subunit"/>
    <property type="match status" value="1"/>
</dbReference>
<evidence type="ECO:0000313" key="6">
    <source>
        <dbReference type="EMBL" id="KCV70744.1"/>
    </source>
</evidence>
<dbReference type="Pfam" id="PF01900">
    <property type="entry name" value="RNase_P_Rpp14"/>
    <property type="match status" value="1"/>
</dbReference>